<evidence type="ECO:0000256" key="15">
    <source>
        <dbReference type="ARBA" id="ARBA00023306"/>
    </source>
</evidence>
<dbReference type="Gene3D" id="3.90.78.10">
    <property type="entry name" value="UDP-N-acetylenolpyruvoylglucosamine reductase, C-terminal domain"/>
    <property type="match status" value="1"/>
</dbReference>
<evidence type="ECO:0000256" key="8">
    <source>
        <dbReference type="ARBA" id="ARBA00022618"/>
    </source>
</evidence>
<dbReference type="HAMAP" id="MF_00037">
    <property type="entry name" value="MurB"/>
    <property type="match status" value="1"/>
</dbReference>
<dbReference type="Pfam" id="PF02873">
    <property type="entry name" value="MurB_C"/>
    <property type="match status" value="1"/>
</dbReference>
<organism evidence="21 22">
    <name type="scientific">Engelhardtia mirabilis</name>
    <dbReference type="NCBI Taxonomy" id="2528011"/>
    <lineage>
        <taxon>Bacteria</taxon>
        <taxon>Pseudomonadati</taxon>
        <taxon>Planctomycetota</taxon>
        <taxon>Planctomycetia</taxon>
        <taxon>Planctomycetia incertae sedis</taxon>
        <taxon>Engelhardtia</taxon>
    </lineage>
</organism>
<dbReference type="RefSeq" id="WP_145064525.1">
    <property type="nucleotide sequence ID" value="NZ_CP036287.1"/>
</dbReference>
<dbReference type="InterPro" id="IPR003170">
    <property type="entry name" value="MurB"/>
</dbReference>
<comment type="subcellular location">
    <subcellularLocation>
        <location evidence="3 19">Cytoplasm</location>
    </subcellularLocation>
</comment>
<evidence type="ECO:0000256" key="11">
    <source>
        <dbReference type="ARBA" id="ARBA00022857"/>
    </source>
</evidence>
<keyword evidence="11 19" id="KW-0521">NADP</keyword>
<dbReference type="Gene3D" id="3.30.465.10">
    <property type="match status" value="1"/>
</dbReference>
<evidence type="ECO:0000256" key="5">
    <source>
        <dbReference type="ARBA" id="ARBA00012518"/>
    </source>
</evidence>
<feature type="active site" evidence="19">
    <location>
        <position position="326"/>
    </location>
</feature>
<dbReference type="InterPro" id="IPR011601">
    <property type="entry name" value="MurB_C"/>
</dbReference>
<keyword evidence="12 19" id="KW-0133">Cell shape</keyword>
<dbReference type="GO" id="GO:0005829">
    <property type="term" value="C:cytosol"/>
    <property type="evidence" value="ECO:0007669"/>
    <property type="project" value="TreeGrafter"/>
</dbReference>
<evidence type="ECO:0000256" key="18">
    <source>
        <dbReference type="ARBA" id="ARBA00048914"/>
    </source>
</evidence>
<evidence type="ECO:0000256" key="10">
    <source>
        <dbReference type="ARBA" id="ARBA00022827"/>
    </source>
</evidence>
<dbReference type="NCBIfam" id="NF010480">
    <property type="entry name" value="PRK13905.1"/>
    <property type="match status" value="1"/>
</dbReference>
<keyword evidence="7 19" id="KW-0963">Cytoplasm</keyword>
<feature type="domain" description="FAD-binding PCMH-type" evidence="20">
    <location>
        <begin position="25"/>
        <end position="222"/>
    </location>
</feature>
<evidence type="ECO:0000256" key="9">
    <source>
        <dbReference type="ARBA" id="ARBA00022630"/>
    </source>
</evidence>
<dbReference type="SUPFAM" id="SSF56176">
    <property type="entry name" value="FAD-binding/transporter-associated domain-like"/>
    <property type="match status" value="1"/>
</dbReference>
<dbReference type="EC" id="1.3.1.98" evidence="5 19"/>
<dbReference type="GO" id="GO:0051301">
    <property type="term" value="P:cell division"/>
    <property type="evidence" value="ECO:0007669"/>
    <property type="project" value="UniProtKB-KW"/>
</dbReference>
<dbReference type="Pfam" id="PF01565">
    <property type="entry name" value="FAD_binding_4"/>
    <property type="match status" value="1"/>
</dbReference>
<evidence type="ECO:0000256" key="13">
    <source>
        <dbReference type="ARBA" id="ARBA00022984"/>
    </source>
</evidence>
<dbReference type="InterPro" id="IPR006094">
    <property type="entry name" value="Oxid_FAD_bind_N"/>
</dbReference>
<keyword evidence="10 19" id="KW-0274">FAD</keyword>
<dbReference type="GO" id="GO:0008762">
    <property type="term" value="F:UDP-N-acetylmuramate dehydrogenase activity"/>
    <property type="evidence" value="ECO:0007669"/>
    <property type="project" value="UniProtKB-UniRule"/>
</dbReference>
<evidence type="ECO:0000256" key="16">
    <source>
        <dbReference type="ARBA" id="ARBA00023316"/>
    </source>
</evidence>
<comment type="cofactor">
    <cofactor evidence="1 19">
        <name>FAD</name>
        <dbReference type="ChEBI" id="CHEBI:57692"/>
    </cofactor>
</comment>
<evidence type="ECO:0000256" key="2">
    <source>
        <dbReference type="ARBA" id="ARBA00003921"/>
    </source>
</evidence>
<evidence type="ECO:0000256" key="17">
    <source>
        <dbReference type="ARBA" id="ARBA00031026"/>
    </source>
</evidence>
<evidence type="ECO:0000256" key="6">
    <source>
        <dbReference type="ARBA" id="ARBA00015188"/>
    </source>
</evidence>
<dbReference type="SUPFAM" id="SSF56194">
    <property type="entry name" value="Uridine diphospho-N-Acetylenolpyruvylglucosamine reductase, MurB, C-terminal domain"/>
    <property type="match status" value="1"/>
</dbReference>
<evidence type="ECO:0000313" key="21">
    <source>
        <dbReference type="EMBL" id="QDU66711.1"/>
    </source>
</evidence>
<evidence type="ECO:0000256" key="12">
    <source>
        <dbReference type="ARBA" id="ARBA00022960"/>
    </source>
</evidence>
<keyword evidence="8 19" id="KW-0132">Cell division</keyword>
<feature type="active site" description="Proton donor" evidence="19">
    <location>
        <position position="251"/>
    </location>
</feature>
<comment type="catalytic activity">
    <reaction evidence="18 19">
        <text>UDP-N-acetyl-alpha-D-muramate + NADP(+) = UDP-N-acetyl-3-O-(1-carboxyvinyl)-alpha-D-glucosamine + NADPH + H(+)</text>
        <dbReference type="Rhea" id="RHEA:12248"/>
        <dbReference type="ChEBI" id="CHEBI:15378"/>
        <dbReference type="ChEBI" id="CHEBI:57783"/>
        <dbReference type="ChEBI" id="CHEBI:58349"/>
        <dbReference type="ChEBI" id="CHEBI:68483"/>
        <dbReference type="ChEBI" id="CHEBI:70757"/>
        <dbReference type="EC" id="1.3.1.98"/>
    </reaction>
</comment>
<dbReference type="Gene3D" id="3.30.43.10">
    <property type="entry name" value="Uridine Diphospho-n-acetylenolpyruvylglucosamine Reductase, domain 2"/>
    <property type="match status" value="1"/>
</dbReference>
<keyword evidence="16 19" id="KW-0961">Cell wall biogenesis/degradation</keyword>
<keyword evidence="13 19" id="KW-0573">Peptidoglycan synthesis</keyword>
<dbReference type="Proteomes" id="UP000316921">
    <property type="component" value="Chromosome"/>
</dbReference>
<accession>A0A518BIA7</accession>
<keyword evidence="22" id="KW-1185">Reference proteome</keyword>
<comment type="function">
    <text evidence="2 19">Cell wall formation.</text>
</comment>
<dbReference type="KEGG" id="pbap:Pla133_17870"/>
<keyword evidence="9 19" id="KW-0285">Flavoprotein</keyword>
<dbReference type="InterPro" id="IPR036318">
    <property type="entry name" value="FAD-bd_PCMH-like_sf"/>
</dbReference>
<sequence>MISLEDWPCAAVRNADLAARTTLKVGGTTPLLLEPGDPEELRRAVTWVRERGFEVRILGGGANLIIADGEVPGPVIATDRIRRAFRYVPFELRMDLGGSREEEEADPFVEVQPRQHFPESEPTPRLVAWAGASMPGLVGMSKRLGWSGIEGLAGVPGSIGGGVAMNAGGSWGDLWDAVERVRVIDETGEFKDLLRADCQPSYRNGNLGGAIVAGVVLEFEPSHPRVVDEEVRRYLLHKRQVQPVTEQSAGCVFKNPDPELSGGRSAGQLVDEAGLKGRTRGGAQVSEKHGNFVVNRGGATAADVLALIEEVRQEVASRFGVELATEVKLWGV</sequence>
<dbReference type="GO" id="GO:0071949">
    <property type="term" value="F:FAD binding"/>
    <property type="evidence" value="ECO:0007669"/>
    <property type="project" value="InterPro"/>
</dbReference>
<dbReference type="InterPro" id="IPR016167">
    <property type="entry name" value="FAD-bd_PCMH_sub1"/>
</dbReference>
<dbReference type="InterPro" id="IPR016166">
    <property type="entry name" value="FAD-bd_PCMH"/>
</dbReference>
<keyword evidence="14 19" id="KW-0560">Oxidoreductase</keyword>
<evidence type="ECO:0000256" key="7">
    <source>
        <dbReference type="ARBA" id="ARBA00022490"/>
    </source>
</evidence>
<dbReference type="AlphaFoldDB" id="A0A518BIA7"/>
<keyword evidence="15 19" id="KW-0131">Cell cycle</keyword>
<name>A0A518BIA7_9BACT</name>
<dbReference type="InterPro" id="IPR036635">
    <property type="entry name" value="MurB_C_sf"/>
</dbReference>
<dbReference type="InterPro" id="IPR016169">
    <property type="entry name" value="FAD-bd_PCMH_sub2"/>
</dbReference>
<dbReference type="PANTHER" id="PTHR21071:SF4">
    <property type="entry name" value="UDP-N-ACETYLENOLPYRUVOYLGLUCOSAMINE REDUCTASE"/>
    <property type="match status" value="1"/>
</dbReference>
<dbReference type="GO" id="GO:0008360">
    <property type="term" value="P:regulation of cell shape"/>
    <property type="evidence" value="ECO:0007669"/>
    <property type="project" value="UniProtKB-KW"/>
</dbReference>
<dbReference type="UniPathway" id="UPA00219"/>
<evidence type="ECO:0000256" key="14">
    <source>
        <dbReference type="ARBA" id="ARBA00023002"/>
    </source>
</evidence>
<reference evidence="21 22" key="1">
    <citation type="submission" date="2019-02" db="EMBL/GenBank/DDBJ databases">
        <title>Deep-cultivation of Planctomycetes and their phenomic and genomic characterization uncovers novel biology.</title>
        <authorList>
            <person name="Wiegand S."/>
            <person name="Jogler M."/>
            <person name="Boedeker C."/>
            <person name="Pinto D."/>
            <person name="Vollmers J."/>
            <person name="Rivas-Marin E."/>
            <person name="Kohn T."/>
            <person name="Peeters S.H."/>
            <person name="Heuer A."/>
            <person name="Rast P."/>
            <person name="Oberbeckmann S."/>
            <person name="Bunk B."/>
            <person name="Jeske O."/>
            <person name="Meyerdierks A."/>
            <person name="Storesund J.E."/>
            <person name="Kallscheuer N."/>
            <person name="Luecker S."/>
            <person name="Lage O.M."/>
            <person name="Pohl T."/>
            <person name="Merkel B.J."/>
            <person name="Hornburger P."/>
            <person name="Mueller R.-W."/>
            <person name="Bruemmer F."/>
            <person name="Labrenz M."/>
            <person name="Spormann A.M."/>
            <person name="Op den Camp H."/>
            <person name="Overmann J."/>
            <person name="Amann R."/>
            <person name="Jetten M.S.M."/>
            <person name="Mascher T."/>
            <person name="Medema M.H."/>
            <person name="Devos D.P."/>
            <person name="Kaster A.-K."/>
            <person name="Ovreas L."/>
            <person name="Rohde M."/>
            <person name="Galperin M.Y."/>
            <person name="Jogler C."/>
        </authorList>
    </citation>
    <scope>NUCLEOTIDE SEQUENCE [LARGE SCALE GENOMIC DNA]</scope>
    <source>
        <strain evidence="21 22">Pla133</strain>
    </source>
</reference>
<feature type="active site" evidence="19">
    <location>
        <position position="203"/>
    </location>
</feature>
<dbReference type="GO" id="GO:0071555">
    <property type="term" value="P:cell wall organization"/>
    <property type="evidence" value="ECO:0007669"/>
    <property type="project" value="UniProtKB-KW"/>
</dbReference>
<comment type="similarity">
    <text evidence="19">Belongs to the MurB family.</text>
</comment>
<dbReference type="EMBL" id="CP036287">
    <property type="protein sequence ID" value="QDU66711.1"/>
    <property type="molecule type" value="Genomic_DNA"/>
</dbReference>
<dbReference type="PROSITE" id="PS51387">
    <property type="entry name" value="FAD_PCMH"/>
    <property type="match status" value="1"/>
</dbReference>
<dbReference type="PANTHER" id="PTHR21071">
    <property type="entry name" value="UDP-N-ACETYLENOLPYRUVOYLGLUCOSAMINE REDUCTASE"/>
    <property type="match status" value="1"/>
</dbReference>
<proteinExistence type="inferred from homology"/>
<evidence type="ECO:0000256" key="3">
    <source>
        <dbReference type="ARBA" id="ARBA00004496"/>
    </source>
</evidence>
<comment type="pathway">
    <text evidence="4 19">Cell wall biogenesis; peptidoglycan biosynthesis.</text>
</comment>
<evidence type="ECO:0000259" key="20">
    <source>
        <dbReference type="PROSITE" id="PS51387"/>
    </source>
</evidence>
<evidence type="ECO:0000313" key="22">
    <source>
        <dbReference type="Proteomes" id="UP000316921"/>
    </source>
</evidence>
<evidence type="ECO:0000256" key="1">
    <source>
        <dbReference type="ARBA" id="ARBA00001974"/>
    </source>
</evidence>
<dbReference type="GO" id="GO:0009252">
    <property type="term" value="P:peptidoglycan biosynthetic process"/>
    <property type="evidence" value="ECO:0007669"/>
    <property type="project" value="UniProtKB-UniRule"/>
</dbReference>
<protein>
    <recommendedName>
        <fullName evidence="6 19">UDP-N-acetylenolpyruvoylglucosamine reductase</fullName>
        <ecNumber evidence="5 19">1.3.1.98</ecNumber>
    </recommendedName>
    <alternativeName>
        <fullName evidence="17 19">UDP-N-acetylmuramate dehydrogenase</fullName>
    </alternativeName>
</protein>
<evidence type="ECO:0000256" key="4">
    <source>
        <dbReference type="ARBA" id="ARBA00004752"/>
    </source>
</evidence>
<gene>
    <name evidence="19 21" type="primary">murB</name>
    <name evidence="21" type="ORF">Pla133_17870</name>
</gene>
<evidence type="ECO:0000256" key="19">
    <source>
        <dbReference type="HAMAP-Rule" id="MF_00037"/>
    </source>
</evidence>